<organism evidence="1 2">
    <name type="scientific">Paenibacillus spongiae</name>
    <dbReference type="NCBI Taxonomy" id="2909671"/>
    <lineage>
        <taxon>Bacteria</taxon>
        <taxon>Bacillati</taxon>
        <taxon>Bacillota</taxon>
        <taxon>Bacilli</taxon>
        <taxon>Bacillales</taxon>
        <taxon>Paenibacillaceae</taxon>
        <taxon>Paenibacillus</taxon>
    </lineage>
</organism>
<dbReference type="Proteomes" id="UP001057877">
    <property type="component" value="Chromosome"/>
</dbReference>
<accession>A0ABY5S085</accession>
<proteinExistence type="predicted"/>
<protein>
    <submittedName>
        <fullName evidence="1">DUF4127 family protein</fullName>
    </submittedName>
</protein>
<dbReference type="RefSeq" id="WP_258383351.1">
    <property type="nucleotide sequence ID" value="NZ_CP091430.1"/>
</dbReference>
<evidence type="ECO:0000313" key="1">
    <source>
        <dbReference type="EMBL" id="UVI27266.1"/>
    </source>
</evidence>
<dbReference type="InterPro" id="IPR025394">
    <property type="entry name" value="DUF4127"/>
</dbReference>
<gene>
    <name evidence="1" type="ORF">L1F29_17440</name>
</gene>
<dbReference type="Pfam" id="PF13552">
    <property type="entry name" value="DUF4127"/>
    <property type="match status" value="1"/>
</dbReference>
<dbReference type="EMBL" id="CP091430">
    <property type="protein sequence ID" value="UVI27266.1"/>
    <property type="molecule type" value="Genomic_DNA"/>
</dbReference>
<reference evidence="1" key="1">
    <citation type="submission" date="2022-01" db="EMBL/GenBank/DDBJ databases">
        <title>Paenibacillus spongiae sp. nov., isolated from marine sponge.</title>
        <authorList>
            <person name="Li Z."/>
            <person name="Zhang M."/>
        </authorList>
    </citation>
    <scope>NUCLEOTIDE SEQUENCE</scope>
    <source>
        <strain evidence="1">PHS-Z3</strain>
    </source>
</reference>
<name>A0ABY5S085_9BACL</name>
<evidence type="ECO:0000313" key="2">
    <source>
        <dbReference type="Proteomes" id="UP001057877"/>
    </source>
</evidence>
<sequence>MKLHQIALLPLDSRPCCQWFPQKISEIAGSRLIVPPFELLGKFMKTGSCESIRDWLVSAAGEADGMVVAADQLAFGGLIGSRTNERTLEQALGTLEALRTIKENDPEKPLFVSSTLMRISITGRNAEYVHYKELVQHYSELFDRRHRLNETGVDAELEQVKAQIPAAILDDFLRARERNMVIHQQLIDWAAEGIIDYLTITQEDASPVGLHILEQRKLQQQIYERHAQSKTILYPGADEAAQTLLARMLQTLGMRKVKVFPRFTSESGKLAIPQYEDRPIEETVKAHLWAAGSVIVDSPSEADLILAVNPPLADLTNDGNHTEDVKAFFDSRHMLSDLVENAKYYIEQGRRVAIADVALPNASDMELVRYLLDERLFTRLTGYAGWNTAGNSLGTCISQAVARTLTELRRAGSGESMEDIDGIPAKATAMKAEAAHTSFLLSRLMDEWGYQAQVRGKANNWIASNLPVSPWDLESYYDQVNEFVVERMKELFTATRPMLVDSLTDTAALSVRDVQLTSVRLPWNRTFEVDVKLDVTLG</sequence>
<keyword evidence="2" id="KW-1185">Reference proteome</keyword>